<dbReference type="Pfam" id="PF03899">
    <property type="entry name" value="ATP-synt_I"/>
    <property type="match status" value="1"/>
</dbReference>
<accession>A0ABN0T0A7</accession>
<evidence type="ECO:0000256" key="5">
    <source>
        <dbReference type="ARBA" id="ARBA00023136"/>
    </source>
</evidence>
<gene>
    <name evidence="7" type="ORF">GCM10009123_14620</name>
</gene>
<dbReference type="Proteomes" id="UP001501221">
    <property type="component" value="Unassembled WGS sequence"/>
</dbReference>
<evidence type="ECO:0000256" key="2">
    <source>
        <dbReference type="ARBA" id="ARBA00022475"/>
    </source>
</evidence>
<evidence type="ECO:0008006" key="9">
    <source>
        <dbReference type="Google" id="ProtNLM"/>
    </source>
</evidence>
<keyword evidence="5 6" id="KW-0472">Membrane</keyword>
<keyword evidence="4 6" id="KW-1133">Transmembrane helix</keyword>
<comment type="subcellular location">
    <subcellularLocation>
        <location evidence="1">Cell membrane</location>
        <topology evidence="1">Multi-pass membrane protein</topology>
    </subcellularLocation>
</comment>
<feature type="transmembrane region" description="Helical" evidence="6">
    <location>
        <begin position="30"/>
        <end position="51"/>
    </location>
</feature>
<feature type="transmembrane region" description="Helical" evidence="6">
    <location>
        <begin position="72"/>
        <end position="90"/>
    </location>
</feature>
<protein>
    <recommendedName>
        <fullName evidence="9">ATP synthase protein I</fullName>
    </recommendedName>
</protein>
<reference evidence="7 8" key="1">
    <citation type="journal article" date="2019" name="Int. J. Syst. Evol. Microbiol.">
        <title>The Global Catalogue of Microorganisms (GCM) 10K type strain sequencing project: providing services to taxonomists for standard genome sequencing and annotation.</title>
        <authorList>
            <consortium name="The Broad Institute Genomics Platform"/>
            <consortium name="The Broad Institute Genome Sequencing Center for Infectious Disease"/>
            <person name="Wu L."/>
            <person name="Ma J."/>
        </authorList>
    </citation>
    <scope>NUCLEOTIDE SEQUENCE [LARGE SCALE GENOMIC DNA]</scope>
    <source>
        <strain evidence="7 8">JCM 16211</strain>
    </source>
</reference>
<evidence type="ECO:0000313" key="8">
    <source>
        <dbReference type="Proteomes" id="UP001501221"/>
    </source>
</evidence>
<evidence type="ECO:0000256" key="3">
    <source>
        <dbReference type="ARBA" id="ARBA00022692"/>
    </source>
</evidence>
<feature type="transmembrane region" description="Helical" evidence="6">
    <location>
        <begin position="96"/>
        <end position="113"/>
    </location>
</feature>
<name>A0ABN0T0A7_9GAMM</name>
<keyword evidence="3 6" id="KW-0812">Transmembrane</keyword>
<keyword evidence="2" id="KW-1003">Cell membrane</keyword>
<evidence type="ECO:0000256" key="1">
    <source>
        <dbReference type="ARBA" id="ARBA00004651"/>
    </source>
</evidence>
<evidence type="ECO:0000256" key="6">
    <source>
        <dbReference type="SAM" id="Phobius"/>
    </source>
</evidence>
<keyword evidence="8" id="KW-1185">Reference proteome</keyword>
<comment type="caution">
    <text evidence="7">The sequence shown here is derived from an EMBL/GenBank/DDBJ whole genome shotgun (WGS) entry which is preliminary data.</text>
</comment>
<organism evidence="7 8">
    <name type="scientific">Kangiella japonica</name>
    <dbReference type="NCBI Taxonomy" id="647384"/>
    <lineage>
        <taxon>Bacteria</taxon>
        <taxon>Pseudomonadati</taxon>
        <taxon>Pseudomonadota</taxon>
        <taxon>Gammaproteobacteria</taxon>
        <taxon>Kangiellales</taxon>
        <taxon>Kangiellaceae</taxon>
        <taxon>Kangiella</taxon>
    </lineage>
</organism>
<proteinExistence type="predicted"/>
<dbReference type="InterPro" id="IPR005598">
    <property type="entry name" value="ATP_synth_I"/>
</dbReference>
<dbReference type="EMBL" id="BAAAFM010000003">
    <property type="protein sequence ID" value="GAA0208216.1"/>
    <property type="molecule type" value="Genomic_DNA"/>
</dbReference>
<evidence type="ECO:0000256" key="4">
    <source>
        <dbReference type="ARBA" id="ARBA00022989"/>
    </source>
</evidence>
<sequence length="116" mass="12397">MQAYKMVLVQLIISFILFLIGLMISGTVSLSLGVGSLIVVVVNFIFATIVFRKAGAQAALDIKKALNLGESLKLMLAAALMAFAFIVLPVEGAPLLIGYSIIVLSQWFAPLIIKSD</sequence>
<evidence type="ECO:0000313" key="7">
    <source>
        <dbReference type="EMBL" id="GAA0208216.1"/>
    </source>
</evidence>
<feature type="transmembrane region" description="Helical" evidence="6">
    <location>
        <begin position="7"/>
        <end position="24"/>
    </location>
</feature>